<keyword evidence="4 5" id="KW-0418">Kinase</keyword>
<comment type="catalytic activity">
    <reaction evidence="6">
        <text>AMP + ATP = 2 ADP</text>
        <dbReference type="Rhea" id="RHEA:12973"/>
        <dbReference type="ChEBI" id="CHEBI:30616"/>
        <dbReference type="ChEBI" id="CHEBI:456215"/>
        <dbReference type="ChEBI" id="CHEBI:456216"/>
        <dbReference type="EC" id="2.7.4.3"/>
    </reaction>
</comment>
<dbReference type="PRINTS" id="PR00094">
    <property type="entry name" value="ADENYLTKNASE"/>
</dbReference>
<dbReference type="HAMAP" id="MF_00235">
    <property type="entry name" value="Adenylate_kinase_Adk"/>
    <property type="match status" value="1"/>
</dbReference>
<feature type="domain" description="AAA+ ATPase" evidence="7">
    <location>
        <begin position="5"/>
        <end position="141"/>
    </location>
</feature>
<dbReference type="EC" id="2.7.4.3" evidence="6"/>
<dbReference type="GO" id="GO:0005524">
    <property type="term" value="F:ATP binding"/>
    <property type="evidence" value="ECO:0007669"/>
    <property type="project" value="UniProtKB-KW"/>
</dbReference>
<comment type="subunit">
    <text evidence="6">Monomer.</text>
</comment>
<organism evidence="8 9">
    <name type="scientific">Kouleothrix aurantiaca</name>
    <dbReference type="NCBI Taxonomy" id="186479"/>
    <lineage>
        <taxon>Bacteria</taxon>
        <taxon>Bacillati</taxon>
        <taxon>Chloroflexota</taxon>
        <taxon>Chloroflexia</taxon>
        <taxon>Chloroflexales</taxon>
        <taxon>Roseiflexineae</taxon>
        <taxon>Roseiflexaceae</taxon>
        <taxon>Kouleothrix</taxon>
    </lineage>
</organism>
<dbReference type="GO" id="GO:0004017">
    <property type="term" value="F:AMP kinase activity"/>
    <property type="evidence" value="ECO:0007669"/>
    <property type="project" value="UniProtKB-EC"/>
</dbReference>
<feature type="non-terminal residue" evidence="8">
    <location>
        <position position="182"/>
    </location>
</feature>
<dbReference type="CDD" id="cd01428">
    <property type="entry name" value="ADK"/>
    <property type="match status" value="1"/>
</dbReference>
<evidence type="ECO:0000256" key="1">
    <source>
        <dbReference type="ARBA" id="ARBA00022679"/>
    </source>
</evidence>
<sequence>MQTTPPLNIVLVGPPGSGKSTIAEAIARECQLVSISTGQRLRAEMQARSAIGREVMPYLDKGNLAPDSLMDRLLRATLEGLDAGQGFLLDGYPRTLHQARGLGGMLADFGRTLHGVLALDVSDEEVVRRLSGRRICEGVGEPFPVHIDDLSSVLRCQERGGRLVARDDDRPEVVRQRLVVYH</sequence>
<reference evidence="8 9" key="1">
    <citation type="submission" date="2015-09" db="EMBL/GenBank/DDBJ databases">
        <title>Draft genome sequence of Kouleothrix aurantiaca JCM 19913.</title>
        <authorList>
            <person name="Hemp J."/>
        </authorList>
    </citation>
    <scope>NUCLEOTIDE SEQUENCE [LARGE SCALE GENOMIC DNA]</scope>
    <source>
        <strain evidence="8 9">COM-B</strain>
    </source>
</reference>
<dbReference type="SUPFAM" id="SSF52540">
    <property type="entry name" value="P-loop containing nucleoside triphosphate hydrolases"/>
    <property type="match status" value="1"/>
</dbReference>
<keyword evidence="6" id="KW-0067">ATP-binding</keyword>
<dbReference type="AlphaFoldDB" id="A0A0P9EXW2"/>
<dbReference type="PATRIC" id="fig|186479.3.peg.4244"/>
<accession>A0A0P9EXW2</accession>
<protein>
    <recommendedName>
        <fullName evidence="6">Adenylate kinase</fullName>
        <ecNumber evidence="6">2.7.4.3</ecNumber>
    </recommendedName>
</protein>
<dbReference type="PANTHER" id="PTHR23359">
    <property type="entry name" value="NUCLEOTIDE KINASE"/>
    <property type="match status" value="1"/>
</dbReference>
<dbReference type="Proteomes" id="UP000050509">
    <property type="component" value="Unassembled WGS sequence"/>
</dbReference>
<dbReference type="Pfam" id="PF00406">
    <property type="entry name" value="ADK"/>
    <property type="match status" value="1"/>
</dbReference>
<dbReference type="InterPro" id="IPR033690">
    <property type="entry name" value="Adenylat_kinase_CS"/>
</dbReference>
<keyword evidence="1 5" id="KW-0808">Transferase</keyword>
<evidence type="ECO:0000259" key="7">
    <source>
        <dbReference type="SMART" id="SM00382"/>
    </source>
</evidence>
<evidence type="ECO:0000256" key="3">
    <source>
        <dbReference type="ARBA" id="ARBA00022741"/>
    </source>
</evidence>
<evidence type="ECO:0000313" key="9">
    <source>
        <dbReference type="Proteomes" id="UP000050509"/>
    </source>
</evidence>
<comment type="subcellular location">
    <subcellularLocation>
        <location evidence="6">Cytoplasm</location>
    </subcellularLocation>
</comment>
<evidence type="ECO:0000256" key="5">
    <source>
        <dbReference type="RuleBase" id="RU003330"/>
    </source>
</evidence>
<dbReference type="InterPro" id="IPR000850">
    <property type="entry name" value="Adenylat/UMP-CMP_kin"/>
</dbReference>
<evidence type="ECO:0000313" key="8">
    <source>
        <dbReference type="EMBL" id="KPV49092.1"/>
    </source>
</evidence>
<gene>
    <name evidence="8" type="ORF">SE17_34565</name>
</gene>
<dbReference type="InterPro" id="IPR003593">
    <property type="entry name" value="AAA+_ATPase"/>
</dbReference>
<keyword evidence="2" id="KW-0545">Nucleotide biosynthesis</keyword>
<evidence type="ECO:0000256" key="4">
    <source>
        <dbReference type="ARBA" id="ARBA00022777"/>
    </source>
</evidence>
<dbReference type="EMBL" id="LJCR01002202">
    <property type="protein sequence ID" value="KPV49092.1"/>
    <property type="molecule type" value="Genomic_DNA"/>
</dbReference>
<comment type="similarity">
    <text evidence="5">Belongs to the adenylate kinase family.</text>
</comment>
<name>A0A0P9EXW2_9CHLR</name>
<comment type="caution">
    <text evidence="8">The sequence shown here is derived from an EMBL/GenBank/DDBJ whole genome shotgun (WGS) entry which is preliminary data.</text>
</comment>
<dbReference type="GO" id="GO:0005737">
    <property type="term" value="C:cytoplasm"/>
    <property type="evidence" value="ECO:0007669"/>
    <property type="project" value="UniProtKB-SubCell"/>
</dbReference>
<evidence type="ECO:0000256" key="2">
    <source>
        <dbReference type="ARBA" id="ARBA00022727"/>
    </source>
</evidence>
<evidence type="ECO:0000256" key="6">
    <source>
        <dbReference type="RuleBase" id="RU003331"/>
    </source>
</evidence>
<dbReference type="Gene3D" id="3.40.50.300">
    <property type="entry name" value="P-loop containing nucleotide triphosphate hydrolases"/>
    <property type="match status" value="1"/>
</dbReference>
<dbReference type="SMART" id="SM00382">
    <property type="entry name" value="AAA"/>
    <property type="match status" value="1"/>
</dbReference>
<keyword evidence="9" id="KW-1185">Reference proteome</keyword>
<dbReference type="InterPro" id="IPR027417">
    <property type="entry name" value="P-loop_NTPase"/>
</dbReference>
<proteinExistence type="inferred from homology"/>
<dbReference type="PROSITE" id="PS00113">
    <property type="entry name" value="ADENYLATE_KINASE"/>
    <property type="match status" value="1"/>
</dbReference>
<keyword evidence="3 6" id="KW-0547">Nucleotide-binding</keyword>